<dbReference type="Pfam" id="PF02195">
    <property type="entry name" value="ParB_N"/>
    <property type="match status" value="1"/>
</dbReference>
<keyword evidence="3" id="KW-0238">DNA-binding</keyword>
<dbReference type="FunFam" id="1.10.10.2830:FF:000001">
    <property type="entry name" value="Chromosome partitioning protein ParB"/>
    <property type="match status" value="1"/>
</dbReference>
<dbReference type="RefSeq" id="WP_011173975.1">
    <property type="nucleotide sequence ID" value="NZ_AP024270.1"/>
</dbReference>
<dbReference type="EMBL" id="AP024270">
    <property type="protein sequence ID" value="BCP67153.1"/>
    <property type="molecule type" value="Genomic_DNA"/>
</dbReference>
<name>A0A7R7TFN6_THETH</name>
<dbReference type="CDD" id="cd16393">
    <property type="entry name" value="SPO0J_N"/>
    <property type="match status" value="1"/>
</dbReference>
<gene>
    <name evidence="5" type="ORF">TthHB5018_20870</name>
</gene>
<evidence type="ECO:0000256" key="2">
    <source>
        <dbReference type="ARBA" id="ARBA00022829"/>
    </source>
</evidence>
<accession>A0A7R7TFN6</accession>
<dbReference type="Gene3D" id="3.90.1530.30">
    <property type="match status" value="1"/>
</dbReference>
<dbReference type="SMR" id="A0A7R7TFN6"/>
<protein>
    <submittedName>
        <fullName evidence="5">Chromosome partitioning protein ParB</fullName>
    </submittedName>
</protein>
<comment type="similarity">
    <text evidence="1">Belongs to the ParB family.</text>
</comment>
<dbReference type="SUPFAM" id="SSF109709">
    <property type="entry name" value="KorB DNA-binding domain-like"/>
    <property type="match status" value="1"/>
</dbReference>
<keyword evidence="2" id="KW-0159">Chromosome partition</keyword>
<sequence>MSRKPSGLGRGLEALLPKTGAGVVRLPLASIRPNPRQPRKRFAEESLKELADSIREKGLLQPLLVRPQGDGYELVAGERRYRAALMAGLQEVPAVVKDLTDREALELALVENLQREDLSPVEEARGYQALLEMGLTQEEVARRVGKARSTVANALRLLQLPPEALEALERGEITAGHARALLMLEPEDRLWGLKEILEKGLSVRQAEALRERLAMAPKRSAEPSPLSLELSRHLGLPVRVVGGKKGKVVIQYRSLEELEALLRRLGYQA</sequence>
<dbReference type="FunFam" id="3.90.1530.30:FF:000001">
    <property type="entry name" value="Chromosome partitioning protein ParB"/>
    <property type="match status" value="1"/>
</dbReference>
<evidence type="ECO:0000259" key="4">
    <source>
        <dbReference type="SMART" id="SM00470"/>
    </source>
</evidence>
<reference evidence="6" key="1">
    <citation type="submission" date="2021-01" db="EMBL/GenBank/DDBJ databases">
        <title>Complete Genome Sequence of Thermus thermophilus Strain HB5018, Isolated from Mine Onsen Hot Spring.</title>
        <authorList>
            <person name="Miyazaki K."/>
            <person name="Moriya T."/>
            <person name="Nemoto N."/>
            <person name="Oshima T."/>
            <person name="Yura K."/>
            <person name="Bessho Y."/>
        </authorList>
    </citation>
    <scope>NUCLEOTIDE SEQUENCE [LARGE SCALE GENOMIC DNA]</scope>
    <source>
        <strain evidence="6">HB5018</strain>
    </source>
</reference>
<evidence type="ECO:0000313" key="5">
    <source>
        <dbReference type="EMBL" id="BCP67153.1"/>
    </source>
</evidence>
<evidence type="ECO:0000313" key="6">
    <source>
        <dbReference type="Proteomes" id="UP000596099"/>
    </source>
</evidence>
<dbReference type="Pfam" id="PF23552">
    <property type="entry name" value="ParB_C"/>
    <property type="match status" value="1"/>
</dbReference>
<dbReference type="SMART" id="SM00470">
    <property type="entry name" value="ParB"/>
    <property type="match status" value="1"/>
</dbReference>
<dbReference type="InterPro" id="IPR003115">
    <property type="entry name" value="ParB_N"/>
</dbReference>
<dbReference type="GO" id="GO:0005694">
    <property type="term" value="C:chromosome"/>
    <property type="evidence" value="ECO:0007669"/>
    <property type="project" value="TreeGrafter"/>
</dbReference>
<feature type="domain" description="ParB-like N-terminal" evidence="4">
    <location>
        <begin position="24"/>
        <end position="113"/>
    </location>
</feature>
<dbReference type="InterPro" id="IPR004437">
    <property type="entry name" value="ParB/RepB/Spo0J"/>
</dbReference>
<dbReference type="NCBIfam" id="TIGR00180">
    <property type="entry name" value="parB_part"/>
    <property type="match status" value="1"/>
</dbReference>
<evidence type="ECO:0000256" key="3">
    <source>
        <dbReference type="ARBA" id="ARBA00023125"/>
    </source>
</evidence>
<dbReference type="SUPFAM" id="SSF110849">
    <property type="entry name" value="ParB/Sulfiredoxin"/>
    <property type="match status" value="1"/>
</dbReference>
<dbReference type="AlphaFoldDB" id="A0A7R7TFN6"/>
<dbReference type="GO" id="GO:0003677">
    <property type="term" value="F:DNA binding"/>
    <property type="evidence" value="ECO:0007669"/>
    <property type="project" value="UniProtKB-KW"/>
</dbReference>
<dbReference type="Pfam" id="PF17762">
    <property type="entry name" value="HTH_ParB"/>
    <property type="match status" value="1"/>
</dbReference>
<dbReference type="InterPro" id="IPR041468">
    <property type="entry name" value="HTH_ParB/Spo0J"/>
</dbReference>
<dbReference type="InterPro" id="IPR057240">
    <property type="entry name" value="ParB_dimer_C"/>
</dbReference>
<dbReference type="PANTHER" id="PTHR33375">
    <property type="entry name" value="CHROMOSOME-PARTITIONING PROTEIN PARB-RELATED"/>
    <property type="match status" value="1"/>
</dbReference>
<dbReference type="PANTHER" id="PTHR33375:SF1">
    <property type="entry name" value="CHROMOSOME-PARTITIONING PROTEIN PARB-RELATED"/>
    <property type="match status" value="1"/>
</dbReference>
<proteinExistence type="inferred from homology"/>
<dbReference type="Proteomes" id="UP000596099">
    <property type="component" value="Chromosome"/>
</dbReference>
<evidence type="ECO:0000256" key="1">
    <source>
        <dbReference type="ARBA" id="ARBA00006295"/>
    </source>
</evidence>
<dbReference type="InterPro" id="IPR036086">
    <property type="entry name" value="ParB/Sulfiredoxin_sf"/>
</dbReference>
<dbReference type="GO" id="GO:0007059">
    <property type="term" value="P:chromosome segregation"/>
    <property type="evidence" value="ECO:0007669"/>
    <property type="project" value="UniProtKB-KW"/>
</dbReference>
<dbReference type="InterPro" id="IPR050336">
    <property type="entry name" value="Chromosome_partition/occlusion"/>
</dbReference>
<organism evidence="5 6">
    <name type="scientific">Thermus thermophilus</name>
    <dbReference type="NCBI Taxonomy" id="274"/>
    <lineage>
        <taxon>Bacteria</taxon>
        <taxon>Thermotogati</taxon>
        <taxon>Deinococcota</taxon>
        <taxon>Deinococci</taxon>
        <taxon>Thermales</taxon>
        <taxon>Thermaceae</taxon>
        <taxon>Thermus</taxon>
    </lineage>
</organism>
<dbReference type="GO" id="GO:0045881">
    <property type="term" value="P:positive regulation of sporulation resulting in formation of a cellular spore"/>
    <property type="evidence" value="ECO:0007669"/>
    <property type="project" value="TreeGrafter"/>
</dbReference>
<dbReference type="Gene3D" id="1.10.10.2830">
    <property type="match status" value="1"/>
</dbReference>